<dbReference type="EMBL" id="QMFB01000012">
    <property type="protein sequence ID" value="RAV19307.1"/>
    <property type="molecule type" value="Genomic_DNA"/>
</dbReference>
<dbReference type="AlphaFoldDB" id="A0A329MN26"/>
<comment type="caution">
    <text evidence="1">The sequence shown here is derived from an EMBL/GenBank/DDBJ whole genome shotgun (WGS) entry which is preliminary data.</text>
</comment>
<dbReference type="NCBIfam" id="TIGR02304">
    <property type="entry name" value="aden_form_hyp"/>
    <property type="match status" value="1"/>
</dbReference>
<dbReference type="Gene3D" id="3.40.50.12780">
    <property type="entry name" value="N-terminal domain of ligase-like"/>
    <property type="match status" value="1"/>
</dbReference>
<dbReference type="Proteomes" id="UP000250369">
    <property type="component" value="Unassembled WGS sequence"/>
</dbReference>
<dbReference type="PANTHER" id="PTHR36932:SF1">
    <property type="entry name" value="CAPSULAR POLYSACCHARIDE BIOSYNTHESIS PROTEIN"/>
    <property type="match status" value="1"/>
</dbReference>
<proteinExistence type="predicted"/>
<accession>A0A329MN26</accession>
<evidence type="ECO:0000313" key="1">
    <source>
        <dbReference type="EMBL" id="RAV19307.1"/>
    </source>
</evidence>
<name>A0A329MN26_9BACL</name>
<dbReference type="PANTHER" id="PTHR36932">
    <property type="entry name" value="CAPSULAR POLYSACCHARIDE BIOSYNTHESIS PROTEIN"/>
    <property type="match status" value="1"/>
</dbReference>
<gene>
    <name evidence="1" type="ORF">DQG23_20115</name>
</gene>
<dbReference type="RefSeq" id="WP_113032670.1">
    <property type="nucleotide sequence ID" value="NZ_QMFB01000012.1"/>
</dbReference>
<dbReference type="SUPFAM" id="SSF56801">
    <property type="entry name" value="Acetyl-CoA synthetase-like"/>
    <property type="match status" value="1"/>
</dbReference>
<dbReference type="InterPro" id="IPR042099">
    <property type="entry name" value="ANL_N_sf"/>
</dbReference>
<evidence type="ECO:0000313" key="2">
    <source>
        <dbReference type="Proteomes" id="UP000250369"/>
    </source>
</evidence>
<organism evidence="1 2">
    <name type="scientific">Paenibacillus contaminans</name>
    <dbReference type="NCBI Taxonomy" id="450362"/>
    <lineage>
        <taxon>Bacteria</taxon>
        <taxon>Bacillati</taxon>
        <taxon>Bacillota</taxon>
        <taxon>Bacilli</taxon>
        <taxon>Bacillales</taxon>
        <taxon>Paenibacillaceae</taxon>
        <taxon>Paenibacillus</taxon>
    </lineage>
</organism>
<reference evidence="1 2" key="1">
    <citation type="journal article" date="2009" name="Int. J. Syst. Evol. Microbiol.">
        <title>Paenibacillus contaminans sp. nov., isolated from a contaminated laboratory plate.</title>
        <authorList>
            <person name="Chou J.H."/>
            <person name="Lee J.H."/>
            <person name="Lin M.C."/>
            <person name="Chang P.S."/>
            <person name="Arun A.B."/>
            <person name="Young C.C."/>
            <person name="Chen W.M."/>
        </authorList>
    </citation>
    <scope>NUCLEOTIDE SEQUENCE [LARGE SCALE GENOMIC DNA]</scope>
    <source>
        <strain evidence="1 2">CKOBP-6</strain>
    </source>
</reference>
<dbReference type="InterPro" id="IPR053158">
    <property type="entry name" value="CapK_Type1_Caps_Biosynth"/>
</dbReference>
<dbReference type="OrthoDB" id="580775at2"/>
<sequence length="446" mass="51386">MIGKLIILWHYLRTKYRFRLMGRDRLKRWQLKRILRHLKAVRRLSPFYREHWGHSSLAEWERLPAIDKTLMMEHFDKLNTLGIRKDDAFRIALEAEHSRDFSPMIGNVTIGLSSGTSGNRGLFLVSARERLAWVGCVTAKVLPRSLFHRERIAFFLRANSNLYGSVDSGSLKFDFYDLLDPLEEHISKLNGSLPTLLVAPPSVLRFLADAKRSGRLQIAPLKIVSVAETLDPLDERYIREAFGQIVHQIYQCTEGFLASTCAHGTLHLNEDIVCIQKEYLDAKLRKFVPVITDFSRRAQPIVRYRLNDILTEAAAPCPCGSPFTAIERIEGRCDDMVYLRPSRRQGPLVPLFPDFLTRVVITSAPVVQQYRIVQHAPDKIDIFLLVEDAERQRVQEAVLLSLESLCRRMECALPFVRFRDYDHTPGAVKLRRVERRFALEADHQAV</sequence>
<dbReference type="InterPro" id="IPR012685">
    <property type="entry name" value="CHP02304_F390_synth-rel"/>
</dbReference>
<keyword evidence="2" id="KW-1185">Reference proteome</keyword>
<protein>
    <submittedName>
        <fullName evidence="1">Adenylate cyclase</fullName>
    </submittedName>
</protein>